<dbReference type="OMA" id="PVVPEMW"/>
<dbReference type="EMBL" id="FR796430">
    <property type="protein sequence ID" value="CAJ07859.1"/>
    <property type="molecule type" value="Genomic_DNA"/>
</dbReference>
<evidence type="ECO:0000313" key="2">
    <source>
        <dbReference type="EMBL" id="CAJ07859.1"/>
    </source>
</evidence>
<feature type="region of interest" description="Disordered" evidence="1">
    <location>
        <begin position="244"/>
        <end position="277"/>
    </location>
</feature>
<gene>
    <name evidence="2" type="ORF">LMJF_34_1480</name>
</gene>
<reference evidence="2 3" key="2">
    <citation type="journal article" date="2011" name="Genome Res.">
        <title>Chromosome and gene copy number variation allow major structural change between species and strains of Leishmania.</title>
        <authorList>
            <person name="Rogers M.B."/>
            <person name="Hilley J.D."/>
            <person name="Dickens N.J."/>
            <person name="Wilkes J."/>
            <person name="Bates P.A."/>
            <person name="Depledge D.P."/>
            <person name="Harris D."/>
            <person name="Her Y."/>
            <person name="Herzyk P."/>
            <person name="Imamura H."/>
            <person name="Otto T.D."/>
            <person name="Sanders M."/>
            <person name="Seeger K."/>
            <person name="Dujardin J.C."/>
            <person name="Berriman M."/>
            <person name="Smith D.F."/>
            <person name="Hertz-Fowler C."/>
            <person name="Mottram J.C."/>
        </authorList>
    </citation>
    <scope>NUCLEOTIDE SEQUENCE [LARGE SCALE GENOMIC DNA]</scope>
    <source>
        <strain evidence="3">MHOM/IL/81/Friedlin</strain>
    </source>
</reference>
<keyword evidence="3" id="KW-1185">Reference proteome</keyword>
<proteinExistence type="predicted"/>
<feature type="region of interest" description="Disordered" evidence="1">
    <location>
        <begin position="76"/>
        <end position="176"/>
    </location>
</feature>
<feature type="region of interest" description="Disordered" evidence="1">
    <location>
        <begin position="43"/>
        <end position="64"/>
    </location>
</feature>
<dbReference type="KEGG" id="lma:LMJF_34_1480"/>
<dbReference type="eggNOG" id="ENOG502SHT8">
    <property type="taxonomic scope" value="Eukaryota"/>
</dbReference>
<feature type="region of interest" description="Disordered" evidence="1">
    <location>
        <begin position="829"/>
        <end position="881"/>
    </location>
</feature>
<dbReference type="InParanoid" id="Q4Q354"/>
<sequence length="1006" mass="107168">MLPLRSTPVRKAPVIVLEEANRAHTMETTASTYSELEASPAPVTWGSESVSASPSPASGANHHSFHPVRKTFARSVAPTTKSVKHSVQASTTASSPASGTQLLSASTRESSPPPASPSPLRGIIDFHRGSSPSPHRPTRYAGGDPREREQAEPKSAADSRAGPESPSLSSSRASEMFCRSPAPARSYIEEFLAMSDEDGNGVLPHVETTPAIRDSGGVGHDSTSPSPHVIGVALDNSPVVREMWEETSSSASNSSTGVSDGFEKAEASQPRHRSASVARIHFSSASPNSPLPAQLTASPMKWRRGVENSPPSQGDASNVPQRPAAMIQEKHASSPMADTKAAWSASMFATKARVGINWSSSCLSSRSGDFQHCEAVERVLRFPPDTTQEEVARIDYVNNEKDGKGAKIASALFQAAPVVSDDVAGHCSGQSRVQQSPFVAPPLSSWRPSDFPASPPVGTERHVTIPSFGSSEASARRGAWFDELGGGLVAAPRATRTDSESPAVHRFLGGSAPSFPTNRWNVAPPLLRRVDEGVSASEPHLPPNSSAQKSSMRTLLARLYPFPSASTRRGAGSGTVSHDKRYASQMSERTADAPPPRWNASTKLHCDPLTGGIELPRANERHSSVRHGGQSGSSDDYVSERPVPSHGRRSRSAPAQAPLHTRASLLRLEATQARKAADAALHEKVASPSFHPTVAPHSARICREKLRELKNSHGAGVAAGAAAAAAAPRTQLEQASRTENCKSEAKAWQGTSAQSIVGDAEVVADVSVSSSDEVDAETIAQVTSPSCPLVATLPARQLPLPQVAELWGASSIDGARVYADAAALRERRQATQQRWLQERKPEEQPHMQMHPRRGASSSATRQPTEDLGCPKPPRPQVSAATDRISTSIQCNLLPSERTVGPEKMTAPGLDLQLGAAPVSVGAQHAPLIAGLPMAAHTALQRVDLYSTTPTGALETRATSLERQHRVEDRLLKLETDRRRRLGMLRHLASMRDSLTDKPLFKPFTGR</sequence>
<feature type="compositionally biased region" description="Basic and acidic residues" evidence="1">
    <location>
        <begin position="144"/>
        <end position="157"/>
    </location>
</feature>
<dbReference type="VEuPathDB" id="TriTrypDB:LMJLV39_340023100"/>
<feature type="compositionally biased region" description="Low complexity" evidence="1">
    <location>
        <begin position="159"/>
        <end position="175"/>
    </location>
</feature>
<feature type="compositionally biased region" description="Basic and acidic residues" evidence="1">
    <location>
        <begin position="836"/>
        <end position="845"/>
    </location>
</feature>
<feature type="compositionally biased region" description="Polar residues" evidence="1">
    <location>
        <begin position="77"/>
        <end position="88"/>
    </location>
</feature>
<dbReference type="AlphaFoldDB" id="Q4Q354"/>
<dbReference type="VEuPathDB" id="TriTrypDB:LMJFC_340024100"/>
<feature type="compositionally biased region" description="Low complexity" evidence="1">
    <location>
        <begin position="46"/>
        <end position="62"/>
    </location>
</feature>
<organism evidence="2 3">
    <name type="scientific">Leishmania major</name>
    <dbReference type="NCBI Taxonomy" id="5664"/>
    <lineage>
        <taxon>Eukaryota</taxon>
        <taxon>Discoba</taxon>
        <taxon>Euglenozoa</taxon>
        <taxon>Kinetoplastea</taxon>
        <taxon>Metakinetoplastina</taxon>
        <taxon>Trypanosomatida</taxon>
        <taxon>Trypanosomatidae</taxon>
        <taxon>Leishmaniinae</taxon>
        <taxon>Leishmania</taxon>
    </lineage>
</organism>
<evidence type="ECO:0000313" key="3">
    <source>
        <dbReference type="Proteomes" id="UP000000542"/>
    </source>
</evidence>
<feature type="region of interest" description="Disordered" evidence="1">
    <location>
        <begin position="563"/>
        <end position="661"/>
    </location>
</feature>
<dbReference type="RefSeq" id="XP_001686244.1">
    <property type="nucleotide sequence ID" value="XM_001686192.1"/>
</dbReference>
<dbReference type="Proteomes" id="UP000000542">
    <property type="component" value="Chromosome 34"/>
</dbReference>
<feature type="compositionally biased region" description="Low complexity" evidence="1">
    <location>
        <begin position="248"/>
        <end position="259"/>
    </location>
</feature>
<evidence type="ECO:0000256" key="1">
    <source>
        <dbReference type="SAM" id="MobiDB-lite"/>
    </source>
</evidence>
<name>Q4Q354_LEIMA</name>
<dbReference type="GeneID" id="5654913"/>
<protein>
    <submittedName>
        <fullName evidence="2">Uncharacterized protein</fullName>
    </submittedName>
</protein>
<dbReference type="HOGENOM" id="CLU_298691_0_0_1"/>
<dbReference type="VEuPathDB" id="TriTrypDB:LMJSD75_340023200"/>
<reference evidence="2 3" key="1">
    <citation type="journal article" date="2005" name="Science">
        <title>The genome of the kinetoplastid parasite, Leishmania major.</title>
        <authorList>
            <person name="Ivens A.C."/>
            <person name="Peacock C.S."/>
            <person name="Worthey E.A."/>
            <person name="Murphy L."/>
            <person name="Aggarwal G."/>
            <person name="Berriman M."/>
            <person name="Sisk E."/>
            <person name="Rajandream M.A."/>
            <person name="Adlem E."/>
            <person name="Aert R."/>
            <person name="Anupama A."/>
            <person name="Apostolou Z."/>
            <person name="Attipoe P."/>
            <person name="Bason N."/>
            <person name="Bauser C."/>
            <person name="Beck A."/>
            <person name="Beverley S.M."/>
            <person name="Bianchettin G."/>
            <person name="Borzym K."/>
            <person name="Bothe G."/>
            <person name="Bruschi C.V."/>
            <person name="Collins M."/>
            <person name="Cadag E."/>
            <person name="Ciarloni L."/>
            <person name="Clayton C."/>
            <person name="Coulson R.M."/>
            <person name="Cronin A."/>
            <person name="Cruz A.K."/>
            <person name="Davies R.M."/>
            <person name="De Gaudenzi J."/>
            <person name="Dobson D.E."/>
            <person name="Duesterhoeft A."/>
            <person name="Fazelina G."/>
            <person name="Fosker N."/>
            <person name="Frasch A.C."/>
            <person name="Fraser A."/>
            <person name="Fuchs M."/>
            <person name="Gabel C."/>
            <person name="Goble A."/>
            <person name="Goffeau A."/>
            <person name="Harris D."/>
            <person name="Hertz-Fowler C."/>
            <person name="Hilbert H."/>
            <person name="Horn D."/>
            <person name="Huang Y."/>
            <person name="Klages S."/>
            <person name="Knights A."/>
            <person name="Kube M."/>
            <person name="Larke N."/>
            <person name="Litvin L."/>
            <person name="Lord A."/>
            <person name="Louie T."/>
            <person name="Marra M."/>
            <person name="Masuy D."/>
            <person name="Matthews K."/>
            <person name="Michaeli S."/>
            <person name="Mottram J.C."/>
            <person name="Muller-Auer S."/>
            <person name="Munden H."/>
            <person name="Nelson S."/>
            <person name="Norbertczak H."/>
            <person name="Oliver K."/>
            <person name="O'neil S."/>
            <person name="Pentony M."/>
            <person name="Pohl T.M."/>
            <person name="Price C."/>
            <person name="Purnelle B."/>
            <person name="Quail M.A."/>
            <person name="Rabbinowitsch E."/>
            <person name="Reinhardt R."/>
            <person name="Rieger M."/>
            <person name="Rinta J."/>
            <person name="Robben J."/>
            <person name="Robertson L."/>
            <person name="Ruiz J.C."/>
            <person name="Rutter S."/>
            <person name="Saunders D."/>
            <person name="Schafer M."/>
            <person name="Schein J."/>
            <person name="Schwartz D.C."/>
            <person name="Seeger K."/>
            <person name="Seyler A."/>
            <person name="Sharp S."/>
            <person name="Shin H."/>
            <person name="Sivam D."/>
            <person name="Squares R."/>
            <person name="Squares S."/>
            <person name="Tosato V."/>
            <person name="Vogt C."/>
            <person name="Volckaert G."/>
            <person name="Wambutt R."/>
            <person name="Warren T."/>
            <person name="Wedler H."/>
            <person name="Woodward J."/>
            <person name="Zhou S."/>
            <person name="Zimmermann W."/>
            <person name="Smith D.F."/>
            <person name="Blackwell J.M."/>
            <person name="Stuart K.D."/>
            <person name="Barrell B."/>
            <person name="Myler P.J."/>
        </authorList>
    </citation>
    <scope>NUCLEOTIDE SEQUENCE [LARGE SCALE GENOMIC DNA]</scope>
    <source>
        <strain evidence="3">MHOM/IL/81/Friedlin</strain>
    </source>
</reference>
<feature type="compositionally biased region" description="Low complexity" evidence="1">
    <location>
        <begin position="89"/>
        <end position="100"/>
    </location>
</feature>
<accession>Q4Q354</accession>
<dbReference type="VEuPathDB" id="TriTrypDB:LmjF.34.1480"/>